<dbReference type="RefSeq" id="YP_009199234.1">
    <property type="nucleotide sequence ID" value="NC_028805.1"/>
</dbReference>
<protein>
    <submittedName>
        <fullName evidence="1">Uncharacterized protein</fullName>
    </submittedName>
</protein>
<organism evidence="1 2">
    <name type="scientific">Brevibacillus phage Jenst</name>
    <dbReference type="NCBI Taxonomy" id="1691954"/>
    <lineage>
        <taxon>Viruses</taxon>
        <taxon>Duplodnaviria</taxon>
        <taxon>Heunggongvirae</taxon>
        <taxon>Uroviricota</taxon>
        <taxon>Caudoviricetes</taxon>
        <taxon>Jenstvirus</taxon>
        <taxon>Jenstvirus jenst</taxon>
    </lineage>
</organism>
<dbReference type="Proteomes" id="UP000208104">
    <property type="component" value="Segment"/>
</dbReference>
<proteinExistence type="predicted"/>
<dbReference type="KEGG" id="vg:26626121"/>
<accession>A0A0K2CNC3</accession>
<dbReference type="EMBL" id="KT151955">
    <property type="protein sequence ID" value="ALA07302.1"/>
    <property type="molecule type" value="Genomic_DNA"/>
</dbReference>
<keyword evidence="2" id="KW-1185">Reference proteome</keyword>
<sequence>MSKMIRFTFDRMATPWDNEQGAATSSQFWHVATEKVEFILSDELTATQALEKALAANYVGGMEIMVFEDGRLTGNRIENGDGKELTSEDCDNYQKIGKPMYLVDYSIYVKIYEVTEPDTAALCKLFPELKQY</sequence>
<gene>
    <name evidence="1" type="ORF">JENST_173</name>
</gene>
<name>A0A0K2CNC3_9CAUD</name>
<evidence type="ECO:0000313" key="1">
    <source>
        <dbReference type="EMBL" id="ALA07302.1"/>
    </source>
</evidence>
<evidence type="ECO:0000313" key="2">
    <source>
        <dbReference type="Proteomes" id="UP000208104"/>
    </source>
</evidence>
<reference evidence="1 2" key="1">
    <citation type="journal article" date="2015" name="Genome Announc.">
        <title>Genome Sequences of Five Additional Brevibacillus laterosporus Bacteriophages.</title>
        <authorList>
            <person name="Merrill B.D."/>
            <person name="Berg J.A."/>
            <person name="Graves K.A."/>
            <person name="Ward A.T."/>
            <person name="Hilton J.A."/>
            <person name="Wake B.N."/>
            <person name="Grose J.H."/>
            <person name="Breakwell D.P."/>
            <person name="Burnett S.H."/>
        </authorList>
    </citation>
    <scope>NUCLEOTIDE SEQUENCE [LARGE SCALE GENOMIC DNA]</scope>
</reference>
<dbReference type="GeneID" id="26626121"/>